<keyword evidence="1" id="KW-0732">Signal</keyword>
<accession>A0A857J6F1</accession>
<dbReference type="AlphaFoldDB" id="A0A857J6F1"/>
<feature type="chain" id="PRO_5032512898" description="DUF4148 domain-containing protein" evidence="1">
    <location>
        <begin position="25"/>
        <end position="107"/>
    </location>
</feature>
<dbReference type="RefSeq" id="WP_160553209.1">
    <property type="nucleotide sequence ID" value="NZ_CP047650.1"/>
</dbReference>
<dbReference type="Proteomes" id="UP000464787">
    <property type="component" value="Chromosome"/>
</dbReference>
<reference evidence="2 3" key="1">
    <citation type="submission" date="2020-01" db="EMBL/GenBank/DDBJ databases">
        <title>Genome sequencing of strain KACC 21265.</title>
        <authorList>
            <person name="Heo J."/>
            <person name="Kim S.-J."/>
            <person name="Kim J.-S."/>
            <person name="Hong S.-B."/>
            <person name="Kwon S.-W."/>
        </authorList>
    </citation>
    <scope>NUCLEOTIDE SEQUENCE [LARGE SCALE GENOMIC DNA]</scope>
    <source>
        <strain evidence="2 3">KACC 21265</strain>
    </source>
</reference>
<gene>
    <name evidence="2" type="ORF">GT347_16270</name>
</gene>
<evidence type="ECO:0008006" key="4">
    <source>
        <dbReference type="Google" id="ProtNLM"/>
    </source>
</evidence>
<evidence type="ECO:0000256" key="1">
    <source>
        <dbReference type="SAM" id="SignalP"/>
    </source>
</evidence>
<dbReference type="EMBL" id="CP047650">
    <property type="protein sequence ID" value="QHI99396.1"/>
    <property type="molecule type" value="Genomic_DNA"/>
</dbReference>
<keyword evidence="3" id="KW-1185">Reference proteome</keyword>
<evidence type="ECO:0000313" key="3">
    <source>
        <dbReference type="Proteomes" id="UP000464787"/>
    </source>
</evidence>
<name>A0A857J6F1_9BURK</name>
<feature type="signal peptide" evidence="1">
    <location>
        <begin position="1"/>
        <end position="24"/>
    </location>
</feature>
<evidence type="ECO:0000313" key="2">
    <source>
        <dbReference type="EMBL" id="QHI99396.1"/>
    </source>
</evidence>
<organism evidence="2 3">
    <name type="scientific">Xylophilus rhododendri</name>
    <dbReference type="NCBI Taxonomy" id="2697032"/>
    <lineage>
        <taxon>Bacteria</taxon>
        <taxon>Pseudomonadati</taxon>
        <taxon>Pseudomonadota</taxon>
        <taxon>Betaproteobacteria</taxon>
        <taxon>Burkholderiales</taxon>
        <taxon>Xylophilus</taxon>
    </lineage>
</organism>
<protein>
    <recommendedName>
        <fullName evidence="4">DUF4148 domain-containing protein</fullName>
    </recommendedName>
</protein>
<proteinExistence type="predicted"/>
<sequence length="107" mass="10718">MKTRNLLQAAAIASLLAAGVAAQAAPVGDSDTLQSQAVQVQSNRSFAANQAASLAGSSRVALQNSGEGYGSTVPAVRSSGADRAAVRQAAMQAERSGAIERGDALTF</sequence>
<dbReference type="KEGG" id="xyk:GT347_16270"/>